<keyword evidence="1" id="KW-0472">Membrane</keyword>
<feature type="transmembrane region" description="Helical" evidence="1">
    <location>
        <begin position="115"/>
        <end position="148"/>
    </location>
</feature>
<dbReference type="Pfam" id="PF13796">
    <property type="entry name" value="Sensor"/>
    <property type="match status" value="1"/>
</dbReference>
<gene>
    <name evidence="3" type="ORF">ACFPM7_17670</name>
</gene>
<keyword evidence="1" id="KW-0812">Transmembrane</keyword>
<evidence type="ECO:0000259" key="2">
    <source>
        <dbReference type="Pfam" id="PF13796"/>
    </source>
</evidence>
<name>A0ABW0ES99_9PSEU</name>
<comment type="caution">
    <text evidence="3">The sequence shown here is derived from an EMBL/GenBank/DDBJ whole genome shotgun (WGS) entry which is preliminary data.</text>
</comment>
<dbReference type="EMBL" id="JBHSKF010000009">
    <property type="protein sequence ID" value="MFC5288885.1"/>
    <property type="molecule type" value="Genomic_DNA"/>
</dbReference>
<dbReference type="Proteomes" id="UP001596157">
    <property type="component" value="Unassembled WGS sequence"/>
</dbReference>
<proteinExistence type="predicted"/>
<evidence type="ECO:0000313" key="3">
    <source>
        <dbReference type="EMBL" id="MFC5288885.1"/>
    </source>
</evidence>
<organism evidence="3 4">
    <name type="scientific">Actinokineospora guangxiensis</name>
    <dbReference type="NCBI Taxonomy" id="1490288"/>
    <lineage>
        <taxon>Bacteria</taxon>
        <taxon>Bacillati</taxon>
        <taxon>Actinomycetota</taxon>
        <taxon>Actinomycetes</taxon>
        <taxon>Pseudonocardiales</taxon>
        <taxon>Pseudonocardiaceae</taxon>
        <taxon>Actinokineospora</taxon>
    </lineage>
</organism>
<reference evidence="4" key="1">
    <citation type="journal article" date="2019" name="Int. J. Syst. Evol. Microbiol.">
        <title>The Global Catalogue of Microorganisms (GCM) 10K type strain sequencing project: providing services to taxonomists for standard genome sequencing and annotation.</title>
        <authorList>
            <consortium name="The Broad Institute Genomics Platform"/>
            <consortium name="The Broad Institute Genome Sequencing Center for Infectious Disease"/>
            <person name="Wu L."/>
            <person name="Ma J."/>
        </authorList>
    </citation>
    <scope>NUCLEOTIDE SEQUENCE [LARGE SCALE GENOMIC DNA]</scope>
    <source>
        <strain evidence="4">CCUG 59778</strain>
    </source>
</reference>
<dbReference type="InterPro" id="IPR025828">
    <property type="entry name" value="Put_sensor_dom"/>
</dbReference>
<keyword evidence="4" id="KW-1185">Reference proteome</keyword>
<accession>A0ABW0ES99</accession>
<feature type="transmembrane region" description="Helical" evidence="1">
    <location>
        <begin position="54"/>
        <end position="74"/>
    </location>
</feature>
<protein>
    <submittedName>
        <fullName evidence="3">Sensor domain-containing protein</fullName>
    </submittedName>
</protein>
<evidence type="ECO:0000313" key="4">
    <source>
        <dbReference type="Proteomes" id="UP001596157"/>
    </source>
</evidence>
<feature type="transmembrane region" description="Helical" evidence="1">
    <location>
        <begin position="175"/>
        <end position="196"/>
    </location>
</feature>
<sequence>MTTAIQPEQGFSHDGTVPRPPVAGALVYLVMNLGVGIAGFVALVTLFAVGAGTALVWVGLPVLALAVLLCRGGAQVERARVYALLDTYIAVPHAPLPEKGRWKARVRDGATWRSCAYFILLLPIGIVEFTAMVVLWASALGLLFLPVYFRWLPDGSYRLWDWDRPTYVVDSTLEALPFAAAGVLVLAVALVVTRWMGRAHARFARGLLGPVGALR</sequence>
<feature type="domain" description="Putative sensor" evidence="2">
    <location>
        <begin position="28"/>
        <end position="208"/>
    </location>
</feature>
<dbReference type="RefSeq" id="WP_378248738.1">
    <property type="nucleotide sequence ID" value="NZ_JBHSKF010000009.1"/>
</dbReference>
<keyword evidence="1" id="KW-1133">Transmembrane helix</keyword>
<feature type="transmembrane region" description="Helical" evidence="1">
    <location>
        <begin position="26"/>
        <end position="48"/>
    </location>
</feature>
<evidence type="ECO:0000256" key="1">
    <source>
        <dbReference type="SAM" id="Phobius"/>
    </source>
</evidence>